<dbReference type="InterPro" id="IPR029052">
    <property type="entry name" value="Metallo-depent_PP-like"/>
</dbReference>
<comment type="caution">
    <text evidence="6">The sequence shown here is derived from an EMBL/GenBank/DDBJ whole genome shotgun (WGS) entry which is preliminary data.</text>
</comment>
<dbReference type="PANTHER" id="PTHR11575:SF24">
    <property type="entry name" value="5'-NUCLEOTIDASE"/>
    <property type="match status" value="1"/>
</dbReference>
<gene>
    <name evidence="6" type="ORF">QYF49_23955</name>
</gene>
<keyword evidence="1" id="KW-0732">Signal</keyword>
<dbReference type="InterPro" id="IPR036907">
    <property type="entry name" value="5'-Nucleotdase_C_sf"/>
</dbReference>
<keyword evidence="7" id="KW-1185">Reference proteome</keyword>
<dbReference type="InterPro" id="IPR006179">
    <property type="entry name" value="5_nucleotidase/apyrase"/>
</dbReference>
<dbReference type="EMBL" id="JAUHLN010000009">
    <property type="protein sequence ID" value="MDN4076001.1"/>
    <property type="molecule type" value="Genomic_DNA"/>
</dbReference>
<dbReference type="Proteomes" id="UP001168694">
    <property type="component" value="Unassembled WGS sequence"/>
</dbReference>
<name>A0ABT8EDJ8_9BACL</name>
<dbReference type="Pfam" id="PF00149">
    <property type="entry name" value="Metallophos"/>
    <property type="match status" value="1"/>
</dbReference>
<feature type="domain" description="5'-Nucleotidase C-terminal" evidence="5">
    <location>
        <begin position="371"/>
        <end position="542"/>
    </location>
</feature>
<dbReference type="Pfam" id="PF02872">
    <property type="entry name" value="5_nucleotid_C"/>
    <property type="match status" value="1"/>
</dbReference>
<dbReference type="PANTHER" id="PTHR11575">
    <property type="entry name" value="5'-NUCLEOTIDASE-RELATED"/>
    <property type="match status" value="1"/>
</dbReference>
<dbReference type="GO" id="GO:0016787">
    <property type="term" value="F:hydrolase activity"/>
    <property type="evidence" value="ECO:0007669"/>
    <property type="project" value="UniProtKB-KW"/>
</dbReference>
<evidence type="ECO:0000256" key="3">
    <source>
        <dbReference type="SAM" id="MobiDB-lite"/>
    </source>
</evidence>
<organism evidence="6 7">
    <name type="scientific">Fictibacillus terranigra</name>
    <dbReference type="NCBI Taxonomy" id="3058424"/>
    <lineage>
        <taxon>Bacteria</taxon>
        <taxon>Bacillati</taxon>
        <taxon>Bacillota</taxon>
        <taxon>Bacilli</taxon>
        <taxon>Bacillales</taxon>
        <taxon>Fictibacillaceae</taxon>
        <taxon>Fictibacillus</taxon>
    </lineage>
</organism>
<dbReference type="Gene3D" id="3.90.780.10">
    <property type="entry name" value="5'-Nucleotidase, C-terminal domain"/>
    <property type="match status" value="1"/>
</dbReference>
<feature type="region of interest" description="Disordered" evidence="3">
    <location>
        <begin position="1"/>
        <end position="24"/>
    </location>
</feature>
<comment type="similarity">
    <text evidence="2">Belongs to the 5'-nucleotidase family.</text>
</comment>
<evidence type="ECO:0000256" key="2">
    <source>
        <dbReference type="RuleBase" id="RU362119"/>
    </source>
</evidence>
<evidence type="ECO:0000256" key="1">
    <source>
        <dbReference type="ARBA" id="ARBA00022729"/>
    </source>
</evidence>
<dbReference type="InterPro" id="IPR004843">
    <property type="entry name" value="Calcineurin-like_PHP"/>
</dbReference>
<evidence type="ECO:0000313" key="7">
    <source>
        <dbReference type="Proteomes" id="UP001168694"/>
    </source>
</evidence>
<protein>
    <submittedName>
        <fullName evidence="6">Bifunctional UDP-sugar hydrolase/5'-nucleotidase</fullName>
    </submittedName>
</protein>
<dbReference type="InterPro" id="IPR008334">
    <property type="entry name" value="5'-Nucleotdase_C"/>
</dbReference>
<accession>A0ABT8EDJ8</accession>
<dbReference type="RefSeq" id="WP_290402112.1">
    <property type="nucleotide sequence ID" value="NZ_JAUHLN010000009.1"/>
</dbReference>
<reference evidence="6" key="1">
    <citation type="submission" date="2023-06" db="EMBL/GenBank/DDBJ databases">
        <title>Draft Genome Sequences of Representative Paenibacillus Polymyxa, Bacillus cereus, Fictibacillus sp., and Brevibacillus agri Strains Isolated from Amazonian Dark Earth.</title>
        <authorList>
            <person name="Pellegrinetti T.A."/>
            <person name="Cunha I.C.M."/>
            <person name="Chaves M.G."/>
            <person name="Freitas A.S."/>
            <person name="Silva A.V.R."/>
            <person name="Tsai S.M."/>
            <person name="Mendes L.W."/>
        </authorList>
    </citation>
    <scope>NUCLEOTIDE SEQUENCE</scope>
    <source>
        <strain evidence="6">CENA-BCM004</strain>
    </source>
</reference>
<dbReference type="Gene3D" id="3.60.21.10">
    <property type="match status" value="1"/>
</dbReference>
<dbReference type="SUPFAM" id="SSF55816">
    <property type="entry name" value="5'-nucleotidase (syn. UDP-sugar hydrolase), C-terminal domain"/>
    <property type="match status" value="1"/>
</dbReference>
<feature type="domain" description="Calcineurin-like phosphoesterase" evidence="4">
    <location>
        <begin position="33"/>
        <end position="290"/>
    </location>
</feature>
<evidence type="ECO:0000259" key="5">
    <source>
        <dbReference type="Pfam" id="PF02872"/>
    </source>
</evidence>
<evidence type="ECO:0000259" key="4">
    <source>
        <dbReference type="Pfam" id="PF00149"/>
    </source>
</evidence>
<sequence length="581" mass="64579">MGISYSFEASAQTDRSSRKQNPGNQDLVNLQLLGLTDLHGYLQAFNDAANGKIDTPDGLVTVGGAAYLTTHLNQLEKEHENSIRISVGDNFMGWPFEVYAHRNEPTVEFLNTINVELSAAGNHEFDWSKKFLTNHMIKGKCFGRPDEDSCFIDSSGRRFQGAKFEYLASNVIEEKTGKLLLKPYVIKQFSDGKGGTIPVGFIGLTEVAAMIKSFSFQEGVLTMDPLKIAADHYAKELQNKGVETIIAVVHEGGEAGTDFNGCSNPQGMVFDFAKEATPAIDAVLAGHWHTSFNCVVDDPVGNPRPVIEGSFHGKLINEVNLWIDPESRDVVRDKTTSTNHLVTRDVPADAKINNMVSYWKKRGDEKYSQPVAKLKGDITRIRNENGESTLADLIADAHYAAGKKMKNPADFALVPPGALRGGDLLYAKSKEVNDQDGRILFGEQWKAHEYVNPILVVTLTGKQIKQVLEEQWRLNTDGTTSFYPLAVSHNVRYSYTNKKPIGERVNTYDIVINNKVLNPKKSYRVAALASLVVGTDGYPSFKNYRNPIRIKEENGSWAFLKYLKDKKVLDVPELVRVSKIE</sequence>
<feature type="compositionally biased region" description="Polar residues" evidence="3">
    <location>
        <begin position="7"/>
        <end position="24"/>
    </location>
</feature>
<evidence type="ECO:0000313" key="6">
    <source>
        <dbReference type="EMBL" id="MDN4076001.1"/>
    </source>
</evidence>
<keyword evidence="2 6" id="KW-0378">Hydrolase</keyword>
<dbReference type="PRINTS" id="PR01607">
    <property type="entry name" value="APYRASEFAMLY"/>
</dbReference>
<dbReference type="SUPFAM" id="SSF56300">
    <property type="entry name" value="Metallo-dependent phosphatases"/>
    <property type="match status" value="1"/>
</dbReference>
<proteinExistence type="inferred from homology"/>
<keyword evidence="2" id="KW-0547">Nucleotide-binding</keyword>